<gene>
    <name evidence="3" type="primary">LOC105666621</name>
</gene>
<dbReference type="Proteomes" id="UP000835206">
    <property type="component" value="Chromosome 16"/>
</dbReference>
<dbReference type="GeneID" id="105666621"/>
<evidence type="ECO:0000256" key="1">
    <source>
        <dbReference type="SAM" id="SignalP"/>
    </source>
</evidence>
<name>A0A9B2JPJ7_BOMTE</name>
<feature type="signal peptide" evidence="1">
    <location>
        <begin position="1"/>
        <end position="23"/>
    </location>
</feature>
<evidence type="ECO:0000313" key="2">
    <source>
        <dbReference type="Proteomes" id="UP000835206"/>
    </source>
</evidence>
<feature type="chain" id="PRO_5038468359" evidence="1">
    <location>
        <begin position="24"/>
        <end position="305"/>
    </location>
</feature>
<accession>A0A9B2JPJ7</accession>
<keyword evidence="2" id="KW-1185">Reference proteome</keyword>
<dbReference type="AlphaFoldDB" id="A0A9B2JPJ7"/>
<protein>
    <submittedName>
        <fullName evidence="3">27 kDa hemolymph protein</fullName>
    </submittedName>
</protein>
<sequence length="305" mass="34257">MIKYSTTLTAMIFLSGFLGHTISQQDLPNAEEVLNKVSSAINLTSSSGIQNINNINTSGIHVLEEATNVFKQRCEQYGGDGAFENVENARDKFKQCLDSFVNYTALEQEMEQYKPTGDLDIVFKKYCQKTPTLKQCVRNFTTAVEHCVQPQERKNKELVHNITDSLLNFVCYKEGDRIALFISANGPECLKSKQQEIQQCINSTLGSYMIQLDSNTETLHLLDNLPLLALGNKECTDMFKLQSCIVKDLEECSDPTPANIVDSIFNFIRRATPCQNMMAPESAASNFKVNLLVTISLVFMSLRFV</sequence>
<evidence type="ECO:0000313" key="3">
    <source>
        <dbReference type="RefSeq" id="XP_012173053.2"/>
    </source>
</evidence>
<dbReference type="RefSeq" id="XP_012173053.2">
    <property type="nucleotide sequence ID" value="XM_012317663.3"/>
</dbReference>
<dbReference type="PANTHER" id="PTHR20997:SF2">
    <property type="entry name" value="EG:BACR42I17.2 PROTEIN-RELATED"/>
    <property type="match status" value="1"/>
</dbReference>
<reference evidence="3" key="1">
    <citation type="submission" date="2025-08" db="UniProtKB">
        <authorList>
            <consortium name="RefSeq"/>
        </authorList>
    </citation>
    <scope>IDENTIFICATION</scope>
</reference>
<keyword evidence="1" id="KW-0732">Signal</keyword>
<dbReference type="OrthoDB" id="6512861at2759"/>
<dbReference type="PANTHER" id="PTHR20997">
    <property type="entry name" value="EG:BACR42I17.2 PROTEIN-RELATED"/>
    <property type="match status" value="1"/>
</dbReference>
<proteinExistence type="predicted"/>
<dbReference type="InterPro" id="IPR009832">
    <property type="entry name" value="DUF1397"/>
</dbReference>
<organism evidence="2 3">
    <name type="scientific">Bombus terrestris</name>
    <name type="common">Buff-tailed bumblebee</name>
    <name type="synonym">Apis terrestris</name>
    <dbReference type="NCBI Taxonomy" id="30195"/>
    <lineage>
        <taxon>Eukaryota</taxon>
        <taxon>Metazoa</taxon>
        <taxon>Ecdysozoa</taxon>
        <taxon>Arthropoda</taxon>
        <taxon>Hexapoda</taxon>
        <taxon>Insecta</taxon>
        <taxon>Pterygota</taxon>
        <taxon>Neoptera</taxon>
        <taxon>Endopterygota</taxon>
        <taxon>Hymenoptera</taxon>
        <taxon>Apocrita</taxon>
        <taxon>Aculeata</taxon>
        <taxon>Apoidea</taxon>
        <taxon>Anthophila</taxon>
        <taxon>Apidae</taxon>
        <taxon>Bombus</taxon>
        <taxon>Bombus</taxon>
    </lineage>
</organism>
<dbReference type="KEGG" id="bter:105666621"/>
<dbReference type="Pfam" id="PF07165">
    <property type="entry name" value="DUF1397"/>
    <property type="match status" value="1"/>
</dbReference>